<protein>
    <submittedName>
        <fullName evidence="2">Uncharacterized protein</fullName>
    </submittedName>
</protein>
<dbReference type="Proteomes" id="UP000814243">
    <property type="component" value="Unassembled WGS sequence"/>
</dbReference>
<name>A0A922S9K5_SPOEX</name>
<dbReference type="EMBL" id="JACEFF010000888">
    <property type="protein sequence ID" value="KAH9628908.1"/>
    <property type="molecule type" value="Genomic_DNA"/>
</dbReference>
<evidence type="ECO:0000256" key="1">
    <source>
        <dbReference type="SAM" id="MobiDB-lite"/>
    </source>
</evidence>
<sequence length="102" mass="11433">MEEDEDDECLPEESIKEECPPKRDHLCPPRDIDPCTLLGGGSKKRKGKSRANPNCDDEETCADVPAIPDQKERLKREHLELCKAAKQPTCGETAKRKSKDPC</sequence>
<gene>
    <name evidence="2" type="ORF">HF086_006277</name>
</gene>
<reference evidence="2" key="1">
    <citation type="journal article" date="2021" name="G3 (Bethesda)">
        <title>Genome and transcriptome analysis of the beet armyworm Spodoptera exigua reveals targets for pest control. .</title>
        <authorList>
            <person name="Simon S."/>
            <person name="Breeschoten T."/>
            <person name="Jansen H.J."/>
            <person name="Dirks R.P."/>
            <person name="Schranz M.E."/>
            <person name="Ros V.I.D."/>
        </authorList>
    </citation>
    <scope>NUCLEOTIDE SEQUENCE</scope>
    <source>
        <strain evidence="2">TB_SE_WUR_2020</strain>
    </source>
</reference>
<proteinExistence type="predicted"/>
<accession>A0A922S9K5</accession>
<comment type="caution">
    <text evidence="2">The sequence shown here is derived from an EMBL/GenBank/DDBJ whole genome shotgun (WGS) entry which is preliminary data.</text>
</comment>
<dbReference type="AlphaFoldDB" id="A0A922S9K5"/>
<organism evidence="2 3">
    <name type="scientific">Spodoptera exigua</name>
    <name type="common">Beet armyworm</name>
    <name type="synonym">Noctua fulgens</name>
    <dbReference type="NCBI Taxonomy" id="7107"/>
    <lineage>
        <taxon>Eukaryota</taxon>
        <taxon>Metazoa</taxon>
        <taxon>Ecdysozoa</taxon>
        <taxon>Arthropoda</taxon>
        <taxon>Hexapoda</taxon>
        <taxon>Insecta</taxon>
        <taxon>Pterygota</taxon>
        <taxon>Neoptera</taxon>
        <taxon>Endopterygota</taxon>
        <taxon>Lepidoptera</taxon>
        <taxon>Glossata</taxon>
        <taxon>Ditrysia</taxon>
        <taxon>Noctuoidea</taxon>
        <taxon>Noctuidae</taxon>
        <taxon>Amphipyrinae</taxon>
        <taxon>Spodoptera</taxon>
    </lineage>
</organism>
<feature type="region of interest" description="Disordered" evidence="1">
    <location>
        <begin position="38"/>
        <end position="62"/>
    </location>
</feature>
<evidence type="ECO:0000313" key="3">
    <source>
        <dbReference type="Proteomes" id="UP000814243"/>
    </source>
</evidence>
<evidence type="ECO:0000313" key="2">
    <source>
        <dbReference type="EMBL" id="KAH9628908.1"/>
    </source>
</evidence>